<dbReference type="EC" id="5.3.1.23" evidence="3"/>
<protein>
    <recommendedName>
        <fullName evidence="3">Methylthioribose-1-phosphate isomerase</fullName>
        <shortName evidence="3">M1Pi</shortName>
        <shortName evidence="3">MTR-1-P isomerase</shortName>
        <ecNumber evidence="3">5.3.1.23</ecNumber>
    </recommendedName>
    <alternativeName>
        <fullName evidence="3">S-methyl-5-thioribose-1-phosphate isomerase</fullName>
    </alternativeName>
</protein>
<keyword evidence="3" id="KW-0028">Amino-acid biosynthesis</keyword>
<dbReference type="Proteomes" id="UP000242972">
    <property type="component" value="Unassembled WGS sequence"/>
</dbReference>
<dbReference type="GO" id="GO:0019509">
    <property type="term" value="P:L-methionine salvage from methylthioadenosine"/>
    <property type="evidence" value="ECO:0007669"/>
    <property type="project" value="UniProtKB-UniRule"/>
</dbReference>
<dbReference type="NCBIfam" id="TIGR00512">
    <property type="entry name" value="salvage_mtnA"/>
    <property type="match status" value="1"/>
</dbReference>
<dbReference type="PANTHER" id="PTHR43475:SF1">
    <property type="entry name" value="METHYLTHIORIBOSE-1-PHOSPHATE ISOMERASE"/>
    <property type="match status" value="1"/>
</dbReference>
<accession>A0A2T2XHL8</accession>
<evidence type="ECO:0000256" key="3">
    <source>
        <dbReference type="HAMAP-Rule" id="MF_01678"/>
    </source>
</evidence>
<evidence type="ECO:0000256" key="2">
    <source>
        <dbReference type="ARBA" id="ARBA00052401"/>
    </source>
</evidence>
<dbReference type="Gene3D" id="1.20.120.420">
    <property type="entry name" value="translation initiation factor eif-2b, domain 1"/>
    <property type="match status" value="1"/>
</dbReference>
<comment type="caution">
    <text evidence="4">The sequence shown here is derived from an EMBL/GenBank/DDBJ whole genome shotgun (WGS) entry which is preliminary data.</text>
</comment>
<reference evidence="4 5" key="1">
    <citation type="journal article" date="2014" name="BMC Genomics">
        <title>Comparison of environmental and isolate Sulfobacillus genomes reveals diverse carbon, sulfur, nitrogen, and hydrogen metabolisms.</title>
        <authorList>
            <person name="Justice N.B."/>
            <person name="Norman A."/>
            <person name="Brown C.T."/>
            <person name="Singh A."/>
            <person name="Thomas B.C."/>
            <person name="Banfield J.F."/>
        </authorList>
    </citation>
    <scope>NUCLEOTIDE SEQUENCE [LARGE SCALE GENOMIC DNA]</scope>
    <source>
        <strain evidence="4">AMDSBA4</strain>
    </source>
</reference>
<comment type="pathway">
    <text evidence="3">Amino-acid biosynthesis; L-methionine biosynthesis via salvage pathway; L-methionine from S-methyl-5-thio-alpha-D-ribose 1-phosphate: step 1/6.</text>
</comment>
<evidence type="ECO:0000256" key="1">
    <source>
        <dbReference type="ARBA" id="ARBA00023235"/>
    </source>
</evidence>
<comment type="function">
    <text evidence="3">Catalyzes the interconversion of methylthioribose-1-phosphate (MTR-1-P) into methylthioribulose-1-phosphate (MTRu-1-P).</text>
</comment>
<organism evidence="4 5">
    <name type="scientific">Sulfobacillus benefaciens</name>
    <dbReference type="NCBI Taxonomy" id="453960"/>
    <lineage>
        <taxon>Bacteria</taxon>
        <taxon>Bacillati</taxon>
        <taxon>Bacillota</taxon>
        <taxon>Clostridia</taxon>
        <taxon>Eubacteriales</taxon>
        <taxon>Clostridiales Family XVII. Incertae Sedis</taxon>
        <taxon>Sulfobacillus</taxon>
    </lineage>
</organism>
<dbReference type="InterPro" id="IPR005251">
    <property type="entry name" value="IF-M1Pi"/>
</dbReference>
<dbReference type="NCBIfam" id="TIGR00524">
    <property type="entry name" value="eIF-2B_rel"/>
    <property type="match status" value="1"/>
</dbReference>
<keyword evidence="1 3" id="KW-0413">Isomerase</keyword>
<dbReference type="EMBL" id="PXYW01000014">
    <property type="protein sequence ID" value="PSR33993.1"/>
    <property type="molecule type" value="Genomic_DNA"/>
</dbReference>
<dbReference type="AlphaFoldDB" id="A0A2T2XHL8"/>
<dbReference type="NCBIfam" id="NF004326">
    <property type="entry name" value="PRK05720.1"/>
    <property type="match status" value="1"/>
</dbReference>
<sequence>MEPIRRNMNTVQILDQRELPASEHWLNCSTGDDVITAIQTLAVRGAPAIGIAGLYGLWLEAIRLQSQPEFSNRLQEAAVRISQARPTAVNLSWAVNQALEKIQGMDPSQTVSTLRDLADAMKVQDVENNMAMGQAGLALFSGPVKILTHCNTGSLATGGYGTALGVIRALHEKQWIRQVWVDETRPLLQGARLTAWELEHDHIPATLLTDSMASHVMALGEVDAVIVGADRIARNGDTANKIGTYGLAVLAKYHNIPFYVAAPVSTLDPATPDGLSIPIEQRDADEVRRFGRISTAPATIAVYNPAFDVTPAPLITAIVTERGVIRPPYQMAIDQLTEEAKNA</sequence>
<feature type="binding site" evidence="3">
    <location>
        <begin position="240"/>
        <end position="241"/>
    </location>
    <ligand>
        <name>substrate</name>
    </ligand>
</feature>
<evidence type="ECO:0000313" key="4">
    <source>
        <dbReference type="EMBL" id="PSR33993.1"/>
    </source>
</evidence>
<dbReference type="InterPro" id="IPR042529">
    <property type="entry name" value="IF_2B-like_C"/>
</dbReference>
<dbReference type="SUPFAM" id="SSF100950">
    <property type="entry name" value="NagB/RpiA/CoA transferase-like"/>
    <property type="match status" value="1"/>
</dbReference>
<feature type="binding site" evidence="3">
    <location>
        <begin position="44"/>
        <end position="46"/>
    </location>
    <ligand>
        <name>substrate</name>
    </ligand>
</feature>
<dbReference type="GO" id="GO:0046523">
    <property type="term" value="F:S-methyl-5-thioribose-1-phosphate isomerase activity"/>
    <property type="evidence" value="ECO:0007669"/>
    <property type="project" value="UniProtKB-UniRule"/>
</dbReference>
<gene>
    <name evidence="3 4" type="primary">mtnA</name>
    <name evidence="4" type="ORF">C7B46_07590</name>
</gene>
<dbReference type="Pfam" id="PF01008">
    <property type="entry name" value="IF-2B"/>
    <property type="match status" value="1"/>
</dbReference>
<proteinExistence type="inferred from homology"/>
<dbReference type="PANTHER" id="PTHR43475">
    <property type="entry name" value="METHYLTHIORIBOSE-1-PHOSPHATE ISOMERASE"/>
    <property type="match status" value="1"/>
</dbReference>
<dbReference type="UniPathway" id="UPA00904">
    <property type="reaction ID" value="UER00874"/>
</dbReference>
<feature type="site" description="Transition state stabilizer" evidence="3">
    <location>
        <position position="150"/>
    </location>
</feature>
<comment type="catalytic activity">
    <reaction evidence="2 3">
        <text>5-(methylsulfanyl)-alpha-D-ribose 1-phosphate = 5-(methylsulfanyl)-D-ribulose 1-phosphate</text>
        <dbReference type="Rhea" id="RHEA:19989"/>
        <dbReference type="ChEBI" id="CHEBI:58533"/>
        <dbReference type="ChEBI" id="CHEBI:58548"/>
        <dbReference type="EC" id="5.3.1.23"/>
    </reaction>
</comment>
<dbReference type="InterPro" id="IPR027363">
    <property type="entry name" value="M1Pi_N"/>
</dbReference>
<dbReference type="InterPro" id="IPR037171">
    <property type="entry name" value="NagB/RpiA_transferase-like"/>
</dbReference>
<feature type="active site" description="Proton donor" evidence="3">
    <location>
        <position position="230"/>
    </location>
</feature>
<keyword evidence="3" id="KW-0486">Methionine biosynthesis</keyword>
<dbReference type="InterPro" id="IPR011559">
    <property type="entry name" value="Initiation_fac_2B_a/b/d"/>
</dbReference>
<feature type="binding site" evidence="3">
    <location>
        <position position="189"/>
    </location>
    <ligand>
        <name>substrate</name>
    </ligand>
</feature>
<name>A0A2T2XHL8_9FIRM</name>
<feature type="binding site" evidence="3">
    <location>
        <position position="85"/>
    </location>
    <ligand>
        <name>substrate</name>
    </ligand>
</feature>
<dbReference type="InterPro" id="IPR000649">
    <property type="entry name" value="IF-2B-related"/>
</dbReference>
<dbReference type="Gene3D" id="3.40.50.10470">
    <property type="entry name" value="Translation initiation factor eif-2b, domain 2"/>
    <property type="match status" value="1"/>
</dbReference>
<dbReference type="FunFam" id="1.20.120.420:FF:000003">
    <property type="entry name" value="Methylthioribose-1-phosphate isomerase"/>
    <property type="match status" value="1"/>
</dbReference>
<evidence type="ECO:0000313" key="5">
    <source>
        <dbReference type="Proteomes" id="UP000242972"/>
    </source>
</evidence>
<dbReference type="FunFam" id="3.40.50.10470:FF:000006">
    <property type="entry name" value="Methylthioribose-1-phosphate isomerase"/>
    <property type="match status" value="1"/>
</dbReference>
<dbReference type="HAMAP" id="MF_01678">
    <property type="entry name" value="Salvage_MtnA"/>
    <property type="match status" value="1"/>
</dbReference>
<comment type="similarity">
    <text evidence="3">Belongs to the EIF-2B alpha/beta/delta subunits family. MtnA subfamily.</text>
</comment>